<proteinExistence type="predicted"/>
<feature type="non-terminal residue" evidence="2">
    <location>
        <position position="1"/>
    </location>
</feature>
<dbReference type="AlphaFoldDB" id="A0A9J7EV53"/>
<name>A0A9J7EV53_SPOLT</name>
<organism evidence="1 2">
    <name type="scientific">Spodoptera litura</name>
    <name type="common">Asian cotton leafworm</name>
    <dbReference type="NCBI Taxonomy" id="69820"/>
    <lineage>
        <taxon>Eukaryota</taxon>
        <taxon>Metazoa</taxon>
        <taxon>Ecdysozoa</taxon>
        <taxon>Arthropoda</taxon>
        <taxon>Hexapoda</taxon>
        <taxon>Insecta</taxon>
        <taxon>Pterygota</taxon>
        <taxon>Neoptera</taxon>
        <taxon>Endopterygota</taxon>
        <taxon>Lepidoptera</taxon>
        <taxon>Glossata</taxon>
        <taxon>Ditrysia</taxon>
        <taxon>Noctuoidea</taxon>
        <taxon>Noctuidae</taxon>
        <taxon>Amphipyrinae</taxon>
        <taxon>Spodoptera</taxon>
    </lineage>
</organism>
<protein>
    <submittedName>
        <fullName evidence="2">Uncharacterized protein LOC111363875</fullName>
    </submittedName>
</protein>
<dbReference type="OrthoDB" id="7759717at2759"/>
<reference evidence="2" key="1">
    <citation type="submission" date="2025-08" db="UniProtKB">
        <authorList>
            <consortium name="RefSeq"/>
        </authorList>
    </citation>
    <scope>IDENTIFICATION</scope>
    <source>
        <strain evidence="2">Ishihara</strain>
        <tissue evidence="2">Whole body</tissue>
    </source>
</reference>
<evidence type="ECO:0000313" key="1">
    <source>
        <dbReference type="Proteomes" id="UP000301870"/>
    </source>
</evidence>
<sequence>SESLLTSPVVGTMTYHDGFVISVQHVDIRQDTVQQIWAHNATAGQTTVTIRGTLRMHEVAIGYDVTTEIDGENQPYHHTITFVHPMITYAFSIIHDAYRGTLAVTVVGAVSRVTNRLPSFKPQDSLTDILTHVFNPNTDILEAMVGWGPEVFQPITLELVTQQIPFPEFCYNCAT</sequence>
<dbReference type="GeneID" id="111363875"/>
<evidence type="ECO:0000313" key="2">
    <source>
        <dbReference type="RefSeq" id="XP_022836511.1"/>
    </source>
</evidence>
<gene>
    <name evidence="2" type="primary">LOC111363875</name>
</gene>
<accession>A0A9J7EV53</accession>
<dbReference type="Proteomes" id="UP000301870">
    <property type="component" value="Unplaced"/>
</dbReference>
<dbReference type="RefSeq" id="XP_022836511.1">
    <property type="nucleotide sequence ID" value="XM_022980743.1"/>
</dbReference>
<keyword evidence="1" id="KW-1185">Reference proteome</keyword>
<dbReference type="KEGG" id="sliu:111363875"/>